<reference evidence="4 5" key="1">
    <citation type="submission" date="2024-09" db="EMBL/GenBank/DDBJ databases">
        <authorList>
            <person name="Sun Q."/>
            <person name="Mori K."/>
        </authorList>
    </citation>
    <scope>NUCLEOTIDE SEQUENCE [LARGE SCALE GENOMIC DNA]</scope>
    <source>
        <strain evidence="4 5">ATCC 51285</strain>
    </source>
</reference>
<protein>
    <submittedName>
        <fullName evidence="4">CBS domain-containing protein</fullName>
    </submittedName>
</protein>
<evidence type="ECO:0000256" key="1">
    <source>
        <dbReference type="ARBA" id="ARBA00023122"/>
    </source>
</evidence>
<sequence>MSSQTQLQQPHFSHLAAAQVMTPQVLCAYEGWSIKRLTEFFLRNRISGAPVIAADHSLVGVVSLSDIIQFEQLPEHTKLKMIAETVYQEMLGHPLPESALRELSQHASQNCTVNQIMTPALIAADVQTPLPQVAALMVEHQIHRLFVTDEQKVVGVISSLDLLRLMAQSDD</sequence>
<organism evidence="4 5">
    <name type="scientific">Balneatrix alpica</name>
    <dbReference type="NCBI Taxonomy" id="75684"/>
    <lineage>
        <taxon>Bacteria</taxon>
        <taxon>Pseudomonadati</taxon>
        <taxon>Pseudomonadota</taxon>
        <taxon>Gammaproteobacteria</taxon>
        <taxon>Oceanospirillales</taxon>
        <taxon>Balneatrichaceae</taxon>
        <taxon>Balneatrix</taxon>
    </lineage>
</organism>
<dbReference type="Gene3D" id="3.10.580.10">
    <property type="entry name" value="CBS-domain"/>
    <property type="match status" value="1"/>
</dbReference>
<dbReference type="SUPFAM" id="SSF54631">
    <property type="entry name" value="CBS-domain pair"/>
    <property type="match status" value="1"/>
</dbReference>
<keyword evidence="5" id="KW-1185">Reference proteome</keyword>
<dbReference type="PANTHER" id="PTHR43080:SF29">
    <property type="entry name" value="OS02G0818000 PROTEIN"/>
    <property type="match status" value="1"/>
</dbReference>
<keyword evidence="1 2" id="KW-0129">CBS domain</keyword>
<dbReference type="EMBL" id="JBHLZN010000001">
    <property type="protein sequence ID" value="MFB9885438.1"/>
    <property type="molecule type" value="Genomic_DNA"/>
</dbReference>
<feature type="domain" description="CBS" evidence="3">
    <location>
        <begin position="117"/>
        <end position="171"/>
    </location>
</feature>
<comment type="caution">
    <text evidence="4">The sequence shown here is derived from an EMBL/GenBank/DDBJ whole genome shotgun (WGS) entry which is preliminary data.</text>
</comment>
<dbReference type="InterPro" id="IPR051257">
    <property type="entry name" value="Diverse_CBS-Domain"/>
</dbReference>
<dbReference type="Proteomes" id="UP001589628">
    <property type="component" value="Unassembled WGS sequence"/>
</dbReference>
<dbReference type="PROSITE" id="PS51371">
    <property type="entry name" value="CBS"/>
    <property type="match status" value="2"/>
</dbReference>
<dbReference type="SMART" id="SM00116">
    <property type="entry name" value="CBS"/>
    <property type="match status" value="2"/>
</dbReference>
<feature type="domain" description="CBS" evidence="3">
    <location>
        <begin position="21"/>
        <end position="79"/>
    </location>
</feature>
<dbReference type="PANTHER" id="PTHR43080">
    <property type="entry name" value="CBS DOMAIN-CONTAINING PROTEIN CBSX3, MITOCHONDRIAL"/>
    <property type="match status" value="1"/>
</dbReference>
<accession>A0ABV5Z840</accession>
<dbReference type="InterPro" id="IPR046342">
    <property type="entry name" value="CBS_dom_sf"/>
</dbReference>
<evidence type="ECO:0000313" key="4">
    <source>
        <dbReference type="EMBL" id="MFB9885438.1"/>
    </source>
</evidence>
<dbReference type="RefSeq" id="WP_027313000.1">
    <property type="nucleotide sequence ID" value="NZ_JBHLZN010000001.1"/>
</dbReference>
<dbReference type="InterPro" id="IPR000644">
    <property type="entry name" value="CBS_dom"/>
</dbReference>
<evidence type="ECO:0000256" key="2">
    <source>
        <dbReference type="PROSITE-ProRule" id="PRU00703"/>
    </source>
</evidence>
<name>A0ABV5Z840_9GAMM</name>
<dbReference type="Pfam" id="PF00571">
    <property type="entry name" value="CBS"/>
    <property type="match status" value="2"/>
</dbReference>
<proteinExistence type="predicted"/>
<gene>
    <name evidence="4" type="ORF">ACFFLH_03295</name>
</gene>
<evidence type="ECO:0000259" key="3">
    <source>
        <dbReference type="PROSITE" id="PS51371"/>
    </source>
</evidence>
<evidence type="ECO:0000313" key="5">
    <source>
        <dbReference type="Proteomes" id="UP001589628"/>
    </source>
</evidence>